<dbReference type="OrthoDB" id="2104739at2759"/>
<evidence type="ECO:0000313" key="2">
    <source>
        <dbReference type="EMBL" id="PBK81319.1"/>
    </source>
</evidence>
<dbReference type="STRING" id="47427.A0A2H3CE01"/>
<dbReference type="AlphaFoldDB" id="A0A2H3CE01"/>
<keyword evidence="3" id="KW-1185">Reference proteome</keyword>
<organism evidence="2 3">
    <name type="scientific">Armillaria gallica</name>
    <name type="common">Bulbous honey fungus</name>
    <name type="synonym">Armillaria bulbosa</name>
    <dbReference type="NCBI Taxonomy" id="47427"/>
    <lineage>
        <taxon>Eukaryota</taxon>
        <taxon>Fungi</taxon>
        <taxon>Dikarya</taxon>
        <taxon>Basidiomycota</taxon>
        <taxon>Agaricomycotina</taxon>
        <taxon>Agaricomycetes</taxon>
        <taxon>Agaricomycetidae</taxon>
        <taxon>Agaricales</taxon>
        <taxon>Marasmiineae</taxon>
        <taxon>Physalacriaceae</taxon>
        <taxon>Armillaria</taxon>
    </lineage>
</organism>
<feature type="domain" description="HNH nuclease" evidence="1">
    <location>
        <begin position="186"/>
        <end position="257"/>
    </location>
</feature>
<evidence type="ECO:0000259" key="1">
    <source>
        <dbReference type="Pfam" id="PF13391"/>
    </source>
</evidence>
<dbReference type="OMA" id="TECCHIF"/>
<dbReference type="InParanoid" id="A0A2H3CE01"/>
<name>A0A2H3CE01_ARMGA</name>
<dbReference type="EMBL" id="KZ293732">
    <property type="protein sequence ID" value="PBK81319.1"/>
    <property type="molecule type" value="Genomic_DNA"/>
</dbReference>
<sequence>MSLPRPSDFATAPLPQPNPIYVAEFPQIYAAFNLCLSLESRAHLVPLPHPGHPTVEVCARVLGYALIEMHTVKCRAHMAQAINGSTDDTLLALGEYYIKRLLRMFKGANGRTPAPSNHPSRPDVDDAHEFFSYHIEQGSQNQSTAKKAALHRDGYHCILKTDMYDTEYLDKNMSTVLAQHPTCDSEPLKCAHIFPEGLNSDLGDNTEIPTDKRQWVASVWAVMFMFGIELEELNGTGPHRLENILTLCSGLHEYFHRLALWLHAVENNPNTYVVVSTSEATLRRLPNRIVTFTSPNPRALPLPKPDYLAIHAACCRIAHMSGAADYAEKVLRDEEEIRVQTGSMGNLAADGSSMELFNEYITAAVRVV</sequence>
<dbReference type="Pfam" id="PF13391">
    <property type="entry name" value="HNH_2"/>
    <property type="match status" value="1"/>
</dbReference>
<dbReference type="Proteomes" id="UP000217790">
    <property type="component" value="Unassembled WGS sequence"/>
</dbReference>
<dbReference type="InterPro" id="IPR003615">
    <property type="entry name" value="HNH_nuc"/>
</dbReference>
<accession>A0A2H3CE01</accession>
<gene>
    <name evidence="2" type="ORF">ARMGADRAFT_1020439</name>
</gene>
<evidence type="ECO:0000313" key="3">
    <source>
        <dbReference type="Proteomes" id="UP000217790"/>
    </source>
</evidence>
<proteinExistence type="predicted"/>
<protein>
    <recommendedName>
        <fullName evidence="1">HNH nuclease domain-containing protein</fullName>
    </recommendedName>
</protein>
<reference evidence="3" key="1">
    <citation type="journal article" date="2017" name="Nat. Ecol. Evol.">
        <title>Genome expansion and lineage-specific genetic innovations in the forest pathogenic fungi Armillaria.</title>
        <authorList>
            <person name="Sipos G."/>
            <person name="Prasanna A.N."/>
            <person name="Walter M.C."/>
            <person name="O'Connor E."/>
            <person name="Balint B."/>
            <person name="Krizsan K."/>
            <person name="Kiss B."/>
            <person name="Hess J."/>
            <person name="Varga T."/>
            <person name="Slot J."/>
            <person name="Riley R."/>
            <person name="Boka B."/>
            <person name="Rigling D."/>
            <person name="Barry K."/>
            <person name="Lee J."/>
            <person name="Mihaltcheva S."/>
            <person name="LaButti K."/>
            <person name="Lipzen A."/>
            <person name="Waldron R."/>
            <person name="Moloney N.M."/>
            <person name="Sperisen C."/>
            <person name="Kredics L."/>
            <person name="Vagvoelgyi C."/>
            <person name="Patrignani A."/>
            <person name="Fitzpatrick D."/>
            <person name="Nagy I."/>
            <person name="Doyle S."/>
            <person name="Anderson J.B."/>
            <person name="Grigoriev I.V."/>
            <person name="Gueldener U."/>
            <person name="Muensterkoetter M."/>
            <person name="Nagy L.G."/>
        </authorList>
    </citation>
    <scope>NUCLEOTIDE SEQUENCE [LARGE SCALE GENOMIC DNA]</scope>
    <source>
        <strain evidence="3">Ar21-2</strain>
    </source>
</reference>